<dbReference type="Proteomes" id="UP000289437">
    <property type="component" value="Unassembled WGS sequence"/>
</dbReference>
<dbReference type="AlphaFoldDB" id="A0A4Q0T6C7"/>
<protein>
    <submittedName>
        <fullName evidence="1">Uncharacterized protein</fullName>
    </submittedName>
</protein>
<dbReference type="EMBL" id="RDSM01000001">
    <property type="protein sequence ID" value="RXH58977.1"/>
    <property type="molecule type" value="Genomic_DNA"/>
</dbReference>
<keyword evidence="2" id="KW-1185">Reference proteome</keyword>
<evidence type="ECO:0000313" key="2">
    <source>
        <dbReference type="Proteomes" id="UP000289437"/>
    </source>
</evidence>
<organism evidence="1 2">
    <name type="scientific">Granulicella sibirica</name>
    <dbReference type="NCBI Taxonomy" id="2479048"/>
    <lineage>
        <taxon>Bacteria</taxon>
        <taxon>Pseudomonadati</taxon>
        <taxon>Acidobacteriota</taxon>
        <taxon>Terriglobia</taxon>
        <taxon>Terriglobales</taxon>
        <taxon>Acidobacteriaceae</taxon>
        <taxon>Granulicella</taxon>
    </lineage>
</organism>
<proteinExistence type="predicted"/>
<gene>
    <name evidence="1" type="ORF">GRAN_2287</name>
</gene>
<evidence type="ECO:0000313" key="1">
    <source>
        <dbReference type="EMBL" id="RXH58977.1"/>
    </source>
</evidence>
<name>A0A4Q0T6C7_9BACT</name>
<comment type="caution">
    <text evidence="1">The sequence shown here is derived from an EMBL/GenBank/DDBJ whole genome shotgun (WGS) entry which is preliminary data.</text>
</comment>
<reference evidence="2" key="2">
    <citation type="submission" date="2019-02" db="EMBL/GenBank/DDBJ databases">
        <title>Granulicella sibirica sp. nov., a psychrotolerant acidobacterium isolated from an organic soil layer in forested tundra, West Siberia.</title>
        <authorList>
            <person name="Oshkin I.Y."/>
            <person name="Kulichevskaya I.S."/>
            <person name="Rijpstra W.I.C."/>
            <person name="Sinninghe Damste J.S."/>
            <person name="Rakitin A.L."/>
            <person name="Ravin N.V."/>
            <person name="Dedysh S.N."/>
        </authorList>
    </citation>
    <scope>NUCLEOTIDE SEQUENCE [LARGE SCALE GENOMIC DNA]</scope>
    <source>
        <strain evidence="2">AF10</strain>
    </source>
</reference>
<accession>A0A4Q0T6C7</accession>
<sequence length="43" mass="4652">MLRPSGFNTRLISFSVSIFSPAVAIVSNGHMERTKSNCPSLKA</sequence>
<reference evidence="1 2" key="1">
    <citation type="submission" date="2018-11" db="EMBL/GenBank/DDBJ databases">
        <authorList>
            <person name="Mardanov A.V."/>
            <person name="Ravin N.V."/>
            <person name="Dedysh S.N."/>
        </authorList>
    </citation>
    <scope>NUCLEOTIDE SEQUENCE [LARGE SCALE GENOMIC DNA]</scope>
    <source>
        <strain evidence="1 2">AF10</strain>
    </source>
</reference>